<dbReference type="InterPro" id="IPR005663">
    <property type="entry name" value="MrpA/MnhA1/PhaAB"/>
</dbReference>
<feature type="transmembrane region" description="Helical" evidence="14">
    <location>
        <begin position="677"/>
        <end position="698"/>
    </location>
</feature>
<dbReference type="InterPro" id="IPR050616">
    <property type="entry name" value="CPA3_Na-H_Antiporter_A"/>
</dbReference>
<feature type="transmembrane region" description="Helical" evidence="14">
    <location>
        <begin position="301"/>
        <end position="325"/>
    </location>
</feature>
<feature type="transmembrane region" description="Helical" evidence="14">
    <location>
        <begin position="625"/>
        <end position="646"/>
    </location>
</feature>
<evidence type="ECO:0000256" key="9">
    <source>
        <dbReference type="ARBA" id="ARBA00023053"/>
    </source>
</evidence>
<feature type="transmembrane region" description="Helical" evidence="14">
    <location>
        <begin position="710"/>
        <end position="730"/>
    </location>
</feature>
<dbReference type="PRINTS" id="PR01434">
    <property type="entry name" value="NADHDHGNASE5"/>
</dbReference>
<keyword evidence="20" id="KW-1185">Reference proteome</keyword>
<evidence type="ECO:0000256" key="13">
    <source>
        <dbReference type="RuleBase" id="RU000320"/>
    </source>
</evidence>
<dbReference type="Pfam" id="PF00662">
    <property type="entry name" value="Proton_antipo_N"/>
    <property type="match status" value="1"/>
</dbReference>
<feature type="transmembrane region" description="Helical" evidence="14">
    <location>
        <begin position="30"/>
        <end position="52"/>
    </location>
</feature>
<name>A0ABU9DUP6_9BACL</name>
<evidence type="ECO:0000256" key="1">
    <source>
        <dbReference type="ARBA" id="ARBA00004651"/>
    </source>
</evidence>
<keyword evidence="4" id="KW-0050">Antiport</keyword>
<feature type="transmembrane region" description="Helical" evidence="14">
    <location>
        <begin position="770"/>
        <end position="788"/>
    </location>
</feature>
<dbReference type="InterPro" id="IPR001750">
    <property type="entry name" value="ND/Mrp_TM"/>
</dbReference>
<dbReference type="EMBL" id="JBBPCC010000032">
    <property type="protein sequence ID" value="MEK8132589.1"/>
    <property type="molecule type" value="Genomic_DNA"/>
</dbReference>
<feature type="domain" description="MrpA C-terminal/MbhE" evidence="18">
    <location>
        <begin position="712"/>
        <end position="789"/>
    </location>
</feature>
<evidence type="ECO:0000256" key="10">
    <source>
        <dbReference type="ARBA" id="ARBA00023065"/>
    </source>
</evidence>
<evidence type="ECO:0000256" key="12">
    <source>
        <dbReference type="ARBA" id="ARBA00023201"/>
    </source>
</evidence>
<dbReference type="Pfam" id="PF20501">
    <property type="entry name" value="MbhE"/>
    <property type="match status" value="1"/>
</dbReference>
<dbReference type="Pfam" id="PF00361">
    <property type="entry name" value="Proton_antipo_M"/>
    <property type="match status" value="1"/>
</dbReference>
<evidence type="ECO:0000259" key="18">
    <source>
        <dbReference type="Pfam" id="PF20501"/>
    </source>
</evidence>
<dbReference type="InterPro" id="IPR025383">
    <property type="entry name" value="MrpA_C/MbhD"/>
</dbReference>
<feature type="transmembrane region" description="Helical" evidence="14">
    <location>
        <begin position="207"/>
        <end position="232"/>
    </location>
</feature>
<evidence type="ECO:0000259" key="15">
    <source>
        <dbReference type="Pfam" id="PF00361"/>
    </source>
</evidence>
<evidence type="ECO:0000256" key="4">
    <source>
        <dbReference type="ARBA" id="ARBA00022449"/>
    </source>
</evidence>
<feature type="transmembrane region" description="Helical" evidence="14">
    <location>
        <begin position="430"/>
        <end position="452"/>
    </location>
</feature>
<evidence type="ECO:0000256" key="5">
    <source>
        <dbReference type="ARBA" id="ARBA00022475"/>
    </source>
</evidence>
<feature type="domain" description="NADH:quinone oxidoreductase/Mrp antiporter transmembrane" evidence="15">
    <location>
        <begin position="128"/>
        <end position="430"/>
    </location>
</feature>
<keyword evidence="8 14" id="KW-1133">Transmembrane helix</keyword>
<feature type="transmembrane region" description="Helical" evidence="14">
    <location>
        <begin position="133"/>
        <end position="153"/>
    </location>
</feature>
<feature type="transmembrane region" description="Helical" evidence="14">
    <location>
        <begin position="594"/>
        <end position="613"/>
    </location>
</feature>
<evidence type="ECO:0000256" key="8">
    <source>
        <dbReference type="ARBA" id="ARBA00022989"/>
    </source>
</evidence>
<keyword evidence="7" id="KW-0375">Hydrogen ion transport</keyword>
<organism evidence="19 20">
    <name type="scientific">Paenibacillus filicis</name>
    <dbReference type="NCBI Taxonomy" id="669464"/>
    <lineage>
        <taxon>Bacteria</taxon>
        <taxon>Bacillati</taxon>
        <taxon>Bacillota</taxon>
        <taxon>Bacilli</taxon>
        <taxon>Bacillales</taxon>
        <taxon>Paenibacillaceae</taxon>
        <taxon>Paenibacillus</taxon>
    </lineage>
</organism>
<feature type="domain" description="MrpA C-terminal/MbhD" evidence="17">
    <location>
        <begin position="636"/>
        <end position="700"/>
    </location>
</feature>
<dbReference type="Proteomes" id="UP001469365">
    <property type="component" value="Unassembled WGS sequence"/>
</dbReference>
<comment type="caution">
    <text evidence="19">The sequence shown here is derived from an EMBL/GenBank/DDBJ whole genome shotgun (WGS) entry which is preliminary data.</text>
</comment>
<feature type="transmembrane region" description="Helical" evidence="14">
    <location>
        <begin position="377"/>
        <end position="398"/>
    </location>
</feature>
<keyword evidence="6 13" id="KW-0812">Transmembrane</keyword>
<evidence type="ECO:0000256" key="11">
    <source>
        <dbReference type="ARBA" id="ARBA00023136"/>
    </source>
</evidence>
<comment type="similarity">
    <text evidence="2">Belongs to the CPA3 antiporters (TC 2.A.63) subunit A family.</text>
</comment>
<feature type="transmembrane region" description="Helical" evidence="14">
    <location>
        <begin position="111"/>
        <end position="127"/>
    </location>
</feature>
<evidence type="ECO:0000259" key="16">
    <source>
        <dbReference type="Pfam" id="PF00662"/>
    </source>
</evidence>
<dbReference type="NCBIfam" id="TIGR00940">
    <property type="entry name" value="2a6301s01"/>
    <property type="match status" value="1"/>
</dbReference>
<feature type="transmembrane region" description="Helical" evidence="14">
    <location>
        <begin position="271"/>
        <end position="289"/>
    </location>
</feature>
<evidence type="ECO:0000256" key="6">
    <source>
        <dbReference type="ARBA" id="ARBA00022692"/>
    </source>
</evidence>
<keyword evidence="9" id="KW-0915">Sodium</keyword>
<evidence type="ECO:0000256" key="2">
    <source>
        <dbReference type="ARBA" id="ARBA00008483"/>
    </source>
</evidence>
<dbReference type="InterPro" id="IPR001516">
    <property type="entry name" value="Proton_antipo_N"/>
</dbReference>
<dbReference type="InterPro" id="IPR046806">
    <property type="entry name" value="MrpA_C/MbhE"/>
</dbReference>
<feature type="transmembrane region" description="Helical" evidence="14">
    <location>
        <begin position="72"/>
        <end position="99"/>
    </location>
</feature>
<keyword evidence="11 14" id="KW-0472">Membrane</keyword>
<proteinExistence type="inferred from homology"/>
<protein>
    <submittedName>
        <fullName evidence="19">Na+/H+ antiporter subunit A</fullName>
    </submittedName>
</protein>
<keyword evidence="3" id="KW-0813">Transport</keyword>
<dbReference type="PANTHER" id="PTHR43373">
    <property type="entry name" value="NA(+)/H(+) ANTIPORTER SUBUNIT"/>
    <property type="match status" value="1"/>
</dbReference>
<keyword evidence="12" id="KW-0739">Sodium transport</keyword>
<feature type="domain" description="NADH-Ubiquinone oxidoreductase (complex I) chain 5 N-terminal" evidence="16">
    <location>
        <begin position="64"/>
        <end position="111"/>
    </location>
</feature>
<evidence type="ECO:0000313" key="20">
    <source>
        <dbReference type="Proteomes" id="UP001469365"/>
    </source>
</evidence>
<feature type="transmembrane region" description="Helical" evidence="14">
    <location>
        <begin position="244"/>
        <end position="265"/>
    </location>
</feature>
<accession>A0ABU9DUP6</accession>
<evidence type="ECO:0000256" key="7">
    <source>
        <dbReference type="ARBA" id="ARBA00022781"/>
    </source>
</evidence>
<evidence type="ECO:0000313" key="19">
    <source>
        <dbReference type="EMBL" id="MEK8132589.1"/>
    </source>
</evidence>
<comment type="subcellular location">
    <subcellularLocation>
        <location evidence="1">Cell membrane</location>
        <topology evidence="1">Multi-pass membrane protein</topology>
    </subcellularLocation>
    <subcellularLocation>
        <location evidence="13">Membrane</location>
        <topology evidence="13">Multi-pass membrane protein</topology>
    </subcellularLocation>
</comment>
<dbReference type="PANTHER" id="PTHR43373:SF1">
    <property type="entry name" value="NA(+)_H(+) ANTIPORTER SUBUNIT A"/>
    <property type="match status" value="1"/>
</dbReference>
<dbReference type="Pfam" id="PF13244">
    <property type="entry name" value="MbhD"/>
    <property type="match status" value="1"/>
</dbReference>
<feature type="transmembrane region" description="Helical" evidence="14">
    <location>
        <begin position="521"/>
        <end position="545"/>
    </location>
</feature>
<sequence>MFYTYMFLPLISAMFVPLLYKYFNRLVHTGWFVLLVPLSIFIYLLQYIPGVAAGDTYKYTLSWIPSLDMNVIAYVDGLSLLFGLLISGVGSLVIIYSIFYMSKVREALHNFYIYLLMFMGAMLGVVFSDHLLVLYGFWELTSVSSFLLISYWYERKSSRQGALKALLITVLGGFGMLAGFIMLIMMAETYSIREMIANLEVIQSHVLFIPTMLCVLLGAFTKSAQFPFGIWLPDAMEAPTPVSSYLHSATMVKAGIYLVARMTLIFGGSPVWFWLVAGIGIITLLYGSLTAIRQTDLKAMLAYSTISQLGLIMCLLGVGSLAVYFGPSESGTIFTVATFAALFHLFNHSTFKGSLFMVVGIIDHETGRRDIRYLGGLMQVMPITFTIALIGGLSMAGLPPFNGFLSKEMFFAAVNDVSQAGIFGLGHVGILFPIIAWVASIFTFVYCMIFVFKTFGGPYRPEKLTRKVHEAPWGMLLSPAILALFVIFIFFFPNVLGKYMLTPALTAILPMMPMSPYDLKISAWHGINMELVMTIGVIVVGLLLFKTAKRWVQVMRNYPQGLTLNHGYNQGLAGAERLSSSLTNRYMTGSLRHYLIYIFSFFVIVLVSSLLLLHGIQFDFARNAAISMFDVGLVLGMIISACTVLFASNRIVAIVALGALGYMVSMFFVIFRAPDLALTQMVVETVTTVLFLLCFYHLPKLKKSIERIPFKLTNLVISIAMGLTVTLLALSANGHKLFKPITSFFENAFELAGAKNIVNAILVDFRGFDTMLEISVLVIAGLGVYVFVHQRSKRREQHEVE</sequence>
<feature type="transmembrane region" description="Helical" evidence="14">
    <location>
        <begin position="473"/>
        <end position="492"/>
    </location>
</feature>
<reference evidence="19 20" key="1">
    <citation type="submission" date="2024-04" db="EMBL/GenBank/DDBJ databases">
        <title>draft genome sequnece of Paenibacillus filicis.</title>
        <authorList>
            <person name="Kim D.-U."/>
        </authorList>
    </citation>
    <scope>NUCLEOTIDE SEQUENCE [LARGE SCALE GENOMIC DNA]</scope>
    <source>
        <strain evidence="19 20">KACC14197</strain>
    </source>
</reference>
<keyword evidence="10" id="KW-0406">Ion transport</keyword>
<feature type="transmembrane region" description="Helical" evidence="14">
    <location>
        <begin position="165"/>
        <end position="187"/>
    </location>
</feature>
<dbReference type="RefSeq" id="WP_341419747.1">
    <property type="nucleotide sequence ID" value="NZ_JBBPCC010000032.1"/>
</dbReference>
<keyword evidence="5" id="KW-1003">Cell membrane</keyword>
<dbReference type="NCBIfam" id="NF009285">
    <property type="entry name" value="PRK12645.1"/>
    <property type="match status" value="1"/>
</dbReference>
<gene>
    <name evidence="19" type="ORF">WMW72_32375</name>
</gene>
<evidence type="ECO:0000256" key="14">
    <source>
        <dbReference type="SAM" id="Phobius"/>
    </source>
</evidence>
<feature type="transmembrane region" description="Helical" evidence="14">
    <location>
        <begin position="651"/>
        <end position="671"/>
    </location>
</feature>
<feature type="transmembrane region" description="Helical" evidence="14">
    <location>
        <begin position="6"/>
        <end position="23"/>
    </location>
</feature>
<evidence type="ECO:0000256" key="3">
    <source>
        <dbReference type="ARBA" id="ARBA00022448"/>
    </source>
</evidence>
<evidence type="ECO:0000259" key="17">
    <source>
        <dbReference type="Pfam" id="PF13244"/>
    </source>
</evidence>